<protein>
    <submittedName>
        <fullName evidence="3">FAD-dependent monooxygenase</fullName>
    </submittedName>
</protein>
<dbReference type="GO" id="GO:0071949">
    <property type="term" value="F:FAD binding"/>
    <property type="evidence" value="ECO:0007669"/>
    <property type="project" value="InterPro"/>
</dbReference>
<keyword evidence="3" id="KW-0503">Monooxygenase</keyword>
<evidence type="ECO:0000313" key="4">
    <source>
        <dbReference type="Proteomes" id="UP000317894"/>
    </source>
</evidence>
<organism evidence="3 4">
    <name type="scientific">Glacieibacterium frigidum</name>
    <dbReference type="NCBI Taxonomy" id="2593303"/>
    <lineage>
        <taxon>Bacteria</taxon>
        <taxon>Pseudomonadati</taxon>
        <taxon>Pseudomonadota</taxon>
        <taxon>Alphaproteobacteria</taxon>
        <taxon>Sphingomonadales</taxon>
        <taxon>Sphingosinicellaceae</taxon>
        <taxon>Glacieibacterium</taxon>
    </lineage>
</organism>
<reference evidence="3 4" key="1">
    <citation type="submission" date="2019-07" db="EMBL/GenBank/DDBJ databases">
        <title>Novel species isolated from glacier.</title>
        <authorList>
            <person name="Liu Q."/>
            <person name="Xin Y.-H."/>
        </authorList>
    </citation>
    <scope>NUCLEOTIDE SEQUENCE [LARGE SCALE GENOMIC DNA]</scope>
    <source>
        <strain evidence="3 4">LB1R16</strain>
    </source>
</reference>
<dbReference type="AlphaFoldDB" id="A0A552U889"/>
<dbReference type="Proteomes" id="UP000317894">
    <property type="component" value="Unassembled WGS sequence"/>
</dbReference>
<dbReference type="PANTHER" id="PTHR43476:SF5">
    <property type="entry name" value="FAD-DEPENDENT MONOOXYGENASE"/>
    <property type="match status" value="1"/>
</dbReference>
<feature type="domain" description="FAD-binding" evidence="2">
    <location>
        <begin position="4"/>
        <end position="346"/>
    </location>
</feature>
<sequence length="400" mass="44478">MTVRTRVLVVGAGPVGAVAAYRLAEMGVDVVLIEASPDCPEDMRASTFHPPSLDMMEELGILDALLAQGLKAPIYQYRNRRSGNIIQLDLTEIADVTRHPFRLQCEQYKLARLLSDRLADHPHGQVLFNRRLLHIEQGAGGVVVHVEGPMAVERFECEYLVGADGANSTVRKWLDISFDGFTYPERFLTLSTAFPIEAHFTDLANVNYMADADEWCVLLRVPTLWRVLVPADAGETDAGLLSDAKKSRVFSGLVGDGAGVATYHRTLYRVHQRVAETFRRGRVLLVGDAAHLNNPLGGFGMNSGLHDAWNLTAKLRDILLDGAEPEERLSLYDRQRRTIASEFVQEQTIQNKAAMEALNGGGKTAQEIKLEALLGDDERRRTYLMRQAMILSLQREAEIV</sequence>
<accession>A0A552U889</accession>
<dbReference type="Gene3D" id="3.50.50.60">
    <property type="entry name" value="FAD/NAD(P)-binding domain"/>
    <property type="match status" value="1"/>
</dbReference>
<keyword evidence="1" id="KW-0560">Oxidoreductase</keyword>
<dbReference type="Gene3D" id="3.30.70.2450">
    <property type="match status" value="1"/>
</dbReference>
<dbReference type="Pfam" id="PF01494">
    <property type="entry name" value="FAD_binding_3"/>
    <property type="match status" value="1"/>
</dbReference>
<dbReference type="InterPro" id="IPR002938">
    <property type="entry name" value="FAD-bd"/>
</dbReference>
<dbReference type="PANTHER" id="PTHR43476">
    <property type="entry name" value="3-(3-HYDROXY-PHENYL)PROPIONATE/3-HYDROXYCINNAMIC ACID HYDROXYLASE"/>
    <property type="match status" value="1"/>
</dbReference>
<dbReference type="RefSeq" id="WP_144237640.1">
    <property type="nucleotide sequence ID" value="NZ_VJWA01000002.1"/>
</dbReference>
<evidence type="ECO:0000259" key="2">
    <source>
        <dbReference type="Pfam" id="PF01494"/>
    </source>
</evidence>
<gene>
    <name evidence="3" type="ORF">FMM06_12060</name>
</gene>
<dbReference type="GO" id="GO:0004497">
    <property type="term" value="F:monooxygenase activity"/>
    <property type="evidence" value="ECO:0007669"/>
    <property type="project" value="UniProtKB-KW"/>
</dbReference>
<dbReference type="InterPro" id="IPR050631">
    <property type="entry name" value="PheA/TfdB_FAD_monoxygenase"/>
</dbReference>
<dbReference type="PRINTS" id="PR00420">
    <property type="entry name" value="RNGMNOXGNASE"/>
</dbReference>
<evidence type="ECO:0000256" key="1">
    <source>
        <dbReference type="ARBA" id="ARBA00023002"/>
    </source>
</evidence>
<dbReference type="InterPro" id="IPR036188">
    <property type="entry name" value="FAD/NAD-bd_sf"/>
</dbReference>
<keyword evidence="4" id="KW-1185">Reference proteome</keyword>
<dbReference type="EMBL" id="VJWA01000002">
    <property type="protein sequence ID" value="TRW14435.1"/>
    <property type="molecule type" value="Genomic_DNA"/>
</dbReference>
<name>A0A552U889_9SPHN</name>
<comment type="caution">
    <text evidence="3">The sequence shown here is derived from an EMBL/GenBank/DDBJ whole genome shotgun (WGS) entry which is preliminary data.</text>
</comment>
<dbReference type="SUPFAM" id="SSF51905">
    <property type="entry name" value="FAD/NAD(P)-binding domain"/>
    <property type="match status" value="1"/>
</dbReference>
<proteinExistence type="predicted"/>
<evidence type="ECO:0000313" key="3">
    <source>
        <dbReference type="EMBL" id="TRW14435.1"/>
    </source>
</evidence>
<dbReference type="OrthoDB" id="9791689at2"/>